<evidence type="ECO:0000313" key="3">
    <source>
        <dbReference type="Proteomes" id="UP000238220"/>
    </source>
</evidence>
<gene>
    <name evidence="2" type="ORF">C3942_12940</name>
</gene>
<feature type="domain" description="SnoaL-like" evidence="1">
    <location>
        <begin position="7"/>
        <end position="132"/>
    </location>
</feature>
<name>A0A2S5TFD6_9GAMM</name>
<dbReference type="SUPFAM" id="SSF54427">
    <property type="entry name" value="NTF2-like"/>
    <property type="match status" value="1"/>
</dbReference>
<sequence length="153" mass="17649">MTLSLQQMSDRIELQDLVTRYANAIDARAFDRLDTVFTPDAYIDYRAMGGIDGPYPKVKAWLPEALKHFPSFMHFVGNFDFQVDGDGGSGRIACFNPMVVPKPDGGTETMFLGLWYIDRYRRTPEGWRIVERSEQHCYDHGMPDWMKKALKMT</sequence>
<evidence type="ECO:0000259" key="1">
    <source>
        <dbReference type="Pfam" id="PF13577"/>
    </source>
</evidence>
<dbReference type="RefSeq" id="WP_104230755.1">
    <property type="nucleotide sequence ID" value="NZ_PSNW01000006.1"/>
</dbReference>
<dbReference type="AlphaFoldDB" id="A0A2S5TFD6"/>
<dbReference type="CDD" id="cd00531">
    <property type="entry name" value="NTF2_like"/>
    <property type="match status" value="1"/>
</dbReference>
<dbReference type="InterPro" id="IPR037401">
    <property type="entry name" value="SnoaL-like"/>
</dbReference>
<dbReference type="Proteomes" id="UP000238220">
    <property type="component" value="Unassembled WGS sequence"/>
</dbReference>
<evidence type="ECO:0000313" key="2">
    <source>
        <dbReference type="EMBL" id="PPE73694.1"/>
    </source>
</evidence>
<dbReference type="InterPro" id="IPR032710">
    <property type="entry name" value="NTF2-like_dom_sf"/>
</dbReference>
<comment type="caution">
    <text evidence="2">The sequence shown here is derived from an EMBL/GenBank/DDBJ whole genome shotgun (WGS) entry which is preliminary data.</text>
</comment>
<dbReference type="Gene3D" id="3.10.450.50">
    <property type="match status" value="1"/>
</dbReference>
<dbReference type="OrthoDB" id="2860904at2"/>
<keyword evidence="3" id="KW-1185">Reference proteome</keyword>
<organism evidence="2 3">
    <name type="scientific">Solimonas fluminis</name>
    <dbReference type="NCBI Taxonomy" id="2086571"/>
    <lineage>
        <taxon>Bacteria</taxon>
        <taxon>Pseudomonadati</taxon>
        <taxon>Pseudomonadota</taxon>
        <taxon>Gammaproteobacteria</taxon>
        <taxon>Nevskiales</taxon>
        <taxon>Nevskiaceae</taxon>
        <taxon>Solimonas</taxon>
    </lineage>
</organism>
<reference evidence="2 3" key="1">
    <citation type="submission" date="2018-02" db="EMBL/GenBank/DDBJ databases">
        <title>Genome sequencing of Solimonas sp. HR-BB.</title>
        <authorList>
            <person name="Lee Y."/>
            <person name="Jeon C.O."/>
        </authorList>
    </citation>
    <scope>NUCLEOTIDE SEQUENCE [LARGE SCALE GENOMIC DNA]</scope>
    <source>
        <strain evidence="2 3">HR-BB</strain>
    </source>
</reference>
<dbReference type="EMBL" id="PSNW01000006">
    <property type="protein sequence ID" value="PPE73694.1"/>
    <property type="molecule type" value="Genomic_DNA"/>
</dbReference>
<protein>
    <recommendedName>
        <fullName evidence="1">SnoaL-like domain-containing protein</fullName>
    </recommendedName>
</protein>
<accession>A0A2S5TFD6</accession>
<dbReference type="Pfam" id="PF13577">
    <property type="entry name" value="SnoaL_4"/>
    <property type="match status" value="1"/>
</dbReference>
<proteinExistence type="predicted"/>